<dbReference type="InterPro" id="IPR029018">
    <property type="entry name" value="Hex-like_dom2"/>
</dbReference>
<evidence type="ECO:0000256" key="2">
    <source>
        <dbReference type="ARBA" id="ARBA00006285"/>
    </source>
</evidence>
<organism evidence="12 13">
    <name type="scientific">Stenotrophomonas panacihumi</name>
    <dbReference type="NCBI Taxonomy" id="676599"/>
    <lineage>
        <taxon>Bacteria</taxon>
        <taxon>Pseudomonadati</taxon>
        <taxon>Pseudomonadota</taxon>
        <taxon>Gammaproteobacteria</taxon>
        <taxon>Lysobacterales</taxon>
        <taxon>Lysobacteraceae</taxon>
        <taxon>Stenotrophomonas</taxon>
    </lineage>
</organism>
<dbReference type="PRINTS" id="PR00738">
    <property type="entry name" value="GLHYDRLASE20"/>
</dbReference>
<dbReference type="Gene3D" id="3.30.379.10">
    <property type="entry name" value="Chitobiase/beta-hexosaminidase domain 2-like"/>
    <property type="match status" value="1"/>
</dbReference>
<dbReference type="SUPFAM" id="SSF51445">
    <property type="entry name" value="(Trans)glycosidases"/>
    <property type="match status" value="1"/>
</dbReference>
<dbReference type="GO" id="GO:0005975">
    <property type="term" value="P:carbohydrate metabolic process"/>
    <property type="evidence" value="ECO:0007669"/>
    <property type="project" value="InterPro"/>
</dbReference>
<protein>
    <recommendedName>
        <fullName evidence="3">beta-N-acetylhexosaminidase</fullName>
        <ecNumber evidence="3">3.2.1.52</ecNumber>
    </recommendedName>
    <alternativeName>
        <fullName evidence="6">Beta-N-acetylhexosaminidase</fullName>
    </alternativeName>
    <alternativeName>
        <fullName evidence="7">N-acetyl-beta-glucosaminidase</fullName>
    </alternativeName>
</protein>
<dbReference type="PANTHER" id="PTHR22600">
    <property type="entry name" value="BETA-HEXOSAMINIDASE"/>
    <property type="match status" value="1"/>
</dbReference>
<evidence type="ECO:0000313" key="12">
    <source>
        <dbReference type="EMBL" id="KRG40967.1"/>
    </source>
</evidence>
<evidence type="ECO:0000256" key="6">
    <source>
        <dbReference type="ARBA" id="ARBA00030512"/>
    </source>
</evidence>
<dbReference type="InterPro" id="IPR015883">
    <property type="entry name" value="Glyco_hydro_20_cat"/>
</dbReference>
<evidence type="ECO:0000256" key="4">
    <source>
        <dbReference type="ARBA" id="ARBA00022801"/>
    </source>
</evidence>
<accession>A0A0R0AI35</accession>
<dbReference type="InterPro" id="IPR059177">
    <property type="entry name" value="GH29D-like_dom"/>
</dbReference>
<comment type="similarity">
    <text evidence="2">Belongs to the glycosyl hydrolase 20 family.</text>
</comment>
<proteinExistence type="inferred from homology"/>
<feature type="active site" description="Proton donor" evidence="8">
    <location>
        <position position="358"/>
    </location>
</feature>
<dbReference type="Gene3D" id="3.20.20.80">
    <property type="entry name" value="Glycosidases"/>
    <property type="match status" value="1"/>
</dbReference>
<dbReference type="AlphaFoldDB" id="A0A0R0AI35"/>
<dbReference type="EMBL" id="LLXU01000092">
    <property type="protein sequence ID" value="KRG40967.1"/>
    <property type="molecule type" value="Genomic_DNA"/>
</dbReference>
<comment type="catalytic activity">
    <reaction evidence="1">
        <text>Hydrolysis of terminal non-reducing N-acetyl-D-hexosamine residues in N-acetyl-beta-D-hexosaminides.</text>
        <dbReference type="EC" id="3.2.1.52"/>
    </reaction>
</comment>
<dbReference type="InterPro" id="IPR015882">
    <property type="entry name" value="HEX_bac_N"/>
</dbReference>
<feature type="domain" description="GH29D-like beta-sandwich" evidence="11">
    <location>
        <begin position="566"/>
        <end position="624"/>
    </location>
</feature>
<dbReference type="EC" id="3.2.1.52" evidence="3"/>
<feature type="domain" description="Beta-hexosaminidase bacterial type N-terminal" evidence="10">
    <location>
        <begin position="56"/>
        <end position="182"/>
    </location>
</feature>
<dbReference type="GO" id="GO:0016020">
    <property type="term" value="C:membrane"/>
    <property type="evidence" value="ECO:0007669"/>
    <property type="project" value="TreeGrafter"/>
</dbReference>
<dbReference type="SUPFAM" id="SSF55545">
    <property type="entry name" value="beta-N-acetylhexosaminidase-like domain"/>
    <property type="match status" value="1"/>
</dbReference>
<dbReference type="GO" id="GO:0030203">
    <property type="term" value="P:glycosaminoglycan metabolic process"/>
    <property type="evidence" value="ECO:0007669"/>
    <property type="project" value="TreeGrafter"/>
</dbReference>
<gene>
    <name evidence="12" type="ORF">ARC20_12070</name>
</gene>
<evidence type="ECO:0000256" key="5">
    <source>
        <dbReference type="ARBA" id="ARBA00023295"/>
    </source>
</evidence>
<evidence type="ECO:0000256" key="1">
    <source>
        <dbReference type="ARBA" id="ARBA00001231"/>
    </source>
</evidence>
<reference evidence="12 13" key="1">
    <citation type="submission" date="2015-10" db="EMBL/GenBank/DDBJ databases">
        <title>Genome sequencing and analysis of members of genus Stenotrophomonas.</title>
        <authorList>
            <person name="Patil P.P."/>
            <person name="Midha S."/>
            <person name="Patil P.B."/>
        </authorList>
    </citation>
    <scope>NUCLEOTIDE SEQUENCE [LARGE SCALE GENOMIC DNA]</scope>
    <source>
        <strain evidence="12 13">JCM 16536</strain>
    </source>
</reference>
<dbReference type="Proteomes" id="UP000051802">
    <property type="component" value="Unassembled WGS sequence"/>
</dbReference>
<comment type="caution">
    <text evidence="12">The sequence shown here is derived from an EMBL/GenBank/DDBJ whole genome shotgun (WGS) entry which is preliminary data.</text>
</comment>
<dbReference type="InterPro" id="IPR017853">
    <property type="entry name" value="GH"/>
</dbReference>
<evidence type="ECO:0000256" key="8">
    <source>
        <dbReference type="PIRSR" id="PIRSR625705-1"/>
    </source>
</evidence>
<sequence>MLHCGPGLVRARFLLRLPQRRHRRIVPMTARPSLLPRLALLLSTLAPAAFAANPLTVIPAPAQVQAAQGGFALTPQVLVRPADAAAEPTARQFVEGLARGSGLRLALAPAGRAKKGEIAFAIDPKASASPEGYVLEIDANGVRARAADPRGLFYAAVTLWQLAPARGETAAAVLPAGRITDAPRFGWRGLMLDSARHFQSVEQIKSLLDVMALHKFNTFHWHLTDDQGWRIEIKRYPRLTEAGSCRIPAGDGGIGADGKPAPYCGFYTQDQVREVVAYAAQRHITVMPEFDIPGHATAAISAYPELGVSGKPIEVSNEWGVNTNLFNADESTMQFLENVLAEMIPLFPGRYFHLGGDEAVKDQWKASPRMQARIKELGLKDEEALQGWMLKRLERFLVSHDRLMIGWDEIIDGGLPPEAAVMSWRGTEGGLTAARLGHDVVMVPSSDLYLDYLQTDSPDEPPGRPSNINLQRVYAFEPVPAALEPAQRHHILGVQANIWTEHSRSFARVEHALFPRAAAVAETGWSPTDKRDFADFRSRLPHLLALYRAWGADYAQTPFQPKVEIAPGETAGKVRITLTDRLGYDDVRYSTDGSAPTAASPRYEAPLELALPVTLQAASFWNGQPLAAPVTRTLSIEGLRSRSDEELAQCTGKLMLRLEDDGPREGPRAVFNVDIFNPCWEWKQADLRGIDSVQVHAGQLPYYFQLAHDESLRTFQPSHSAYGELVLRDGCEGPTLASVKLPAKPGADGFSTLTAKLPKTARKAQADLCVYFTGDTRPTMWVLDRMTLVPAK</sequence>
<keyword evidence="5" id="KW-0326">Glycosidase</keyword>
<evidence type="ECO:0000256" key="7">
    <source>
        <dbReference type="ARBA" id="ARBA00033000"/>
    </source>
</evidence>
<dbReference type="PANTHER" id="PTHR22600:SF57">
    <property type="entry name" value="BETA-N-ACETYLHEXOSAMINIDASE"/>
    <property type="match status" value="1"/>
</dbReference>
<dbReference type="InterPro" id="IPR025705">
    <property type="entry name" value="Beta_hexosaminidase_sua/sub"/>
</dbReference>
<feature type="domain" description="Glycoside hydrolase family 20 catalytic" evidence="9">
    <location>
        <begin position="185"/>
        <end position="527"/>
    </location>
</feature>
<evidence type="ECO:0000259" key="10">
    <source>
        <dbReference type="Pfam" id="PF02838"/>
    </source>
</evidence>
<dbReference type="CDD" id="cd06563">
    <property type="entry name" value="GH20_chitobiase-like"/>
    <property type="match status" value="1"/>
</dbReference>
<evidence type="ECO:0000259" key="9">
    <source>
        <dbReference type="Pfam" id="PF00728"/>
    </source>
</evidence>
<keyword evidence="4" id="KW-0378">Hydrolase</keyword>
<keyword evidence="13" id="KW-1185">Reference proteome</keyword>
<dbReference type="GO" id="GO:0004563">
    <property type="term" value="F:beta-N-acetylhexosaminidase activity"/>
    <property type="evidence" value="ECO:0007669"/>
    <property type="project" value="UniProtKB-EC"/>
</dbReference>
<evidence type="ECO:0000256" key="3">
    <source>
        <dbReference type="ARBA" id="ARBA00012663"/>
    </source>
</evidence>
<name>A0A0R0AI35_9GAMM</name>
<dbReference type="Pfam" id="PF13290">
    <property type="entry name" value="CHB_HEX_C_1"/>
    <property type="match status" value="1"/>
</dbReference>
<dbReference type="STRING" id="676599.ARC20_12070"/>
<dbReference type="Pfam" id="PF00728">
    <property type="entry name" value="Glyco_hydro_20"/>
    <property type="match status" value="1"/>
</dbReference>
<evidence type="ECO:0000313" key="13">
    <source>
        <dbReference type="Proteomes" id="UP000051802"/>
    </source>
</evidence>
<evidence type="ECO:0000259" key="11">
    <source>
        <dbReference type="Pfam" id="PF13290"/>
    </source>
</evidence>
<dbReference type="Pfam" id="PF02838">
    <property type="entry name" value="Glyco_hydro_20b"/>
    <property type="match status" value="1"/>
</dbReference>